<gene>
    <name evidence="1" type="ORF">SPARVUS_LOCUS9327763</name>
</gene>
<protein>
    <submittedName>
        <fullName evidence="1">Uncharacterized protein</fullName>
    </submittedName>
</protein>
<keyword evidence="2" id="KW-1185">Reference proteome</keyword>
<accession>A0ABN9EAE1</accession>
<comment type="caution">
    <text evidence="1">The sequence shown here is derived from an EMBL/GenBank/DDBJ whole genome shotgun (WGS) entry which is preliminary data.</text>
</comment>
<reference evidence="1" key="1">
    <citation type="submission" date="2023-05" db="EMBL/GenBank/DDBJ databases">
        <authorList>
            <person name="Stuckert A."/>
        </authorList>
    </citation>
    <scope>NUCLEOTIDE SEQUENCE</scope>
</reference>
<name>A0ABN9EAE1_9NEOB</name>
<evidence type="ECO:0000313" key="2">
    <source>
        <dbReference type="Proteomes" id="UP001162483"/>
    </source>
</evidence>
<sequence>MTAVPAIRILPIGILATCCSSPSSRSLVARSSWRKLGN</sequence>
<dbReference type="EMBL" id="CATNWA010015207">
    <property type="protein sequence ID" value="CAI9580641.1"/>
    <property type="molecule type" value="Genomic_DNA"/>
</dbReference>
<organism evidence="1 2">
    <name type="scientific">Staurois parvus</name>
    <dbReference type="NCBI Taxonomy" id="386267"/>
    <lineage>
        <taxon>Eukaryota</taxon>
        <taxon>Metazoa</taxon>
        <taxon>Chordata</taxon>
        <taxon>Craniata</taxon>
        <taxon>Vertebrata</taxon>
        <taxon>Euteleostomi</taxon>
        <taxon>Amphibia</taxon>
        <taxon>Batrachia</taxon>
        <taxon>Anura</taxon>
        <taxon>Neobatrachia</taxon>
        <taxon>Ranoidea</taxon>
        <taxon>Ranidae</taxon>
        <taxon>Staurois</taxon>
    </lineage>
</organism>
<proteinExistence type="predicted"/>
<dbReference type="Proteomes" id="UP001162483">
    <property type="component" value="Unassembled WGS sequence"/>
</dbReference>
<evidence type="ECO:0000313" key="1">
    <source>
        <dbReference type="EMBL" id="CAI9580641.1"/>
    </source>
</evidence>